<evidence type="ECO:0000256" key="3">
    <source>
        <dbReference type="ARBA" id="ARBA00022475"/>
    </source>
</evidence>
<comment type="caution">
    <text evidence="13">The sequence shown here is derived from an EMBL/GenBank/DDBJ whole genome shotgun (WGS) entry which is preliminary data.</text>
</comment>
<feature type="coiled-coil region" evidence="9">
    <location>
        <begin position="332"/>
        <end position="359"/>
    </location>
</feature>
<evidence type="ECO:0000256" key="8">
    <source>
        <dbReference type="ARBA" id="ARBA00023136"/>
    </source>
</evidence>
<evidence type="ECO:0000256" key="2">
    <source>
        <dbReference type="ARBA" id="ARBA00006683"/>
    </source>
</evidence>
<sequence length="734" mass="81694">MPSYQEDQDEINLAQYWLTIKRRWLPTVTIAASVFGLTAFYTFSQKPIYEAEGKLIFDKQSSASLTGVSERLGELSGVGSTSNPLDTQAEIIRSHPLIQKTIDALQLKNEDGEPLGISGFLRKLKVQSIRGTDIMQLSYRDTSPEQSRAIVNQLMYAYLDNNVLTNRSQATAARKFLMEELPKVEAQVASAELALRLFKEKYEIVALEEEAKQGVERLYEISNQITLLRARLADANSRSGALQNQLALSTQQAVSLSSLSQSRAVQQVLSEYQKIQDQLAVERSRLTDQHPTVVNLLEKEQALRAQLEGRVSQTLGSSQPIAEQDLQMGQLKQTLTANLVQVEVERLGLENQVNVLNQAFTADEARLRTLPKLEQQQLQLQRRLQVSRGIYEQMLTRLQEVQVVENQNVGNARIVSEALLPDKFVSPRIQLNLALGGFLGIALAFGSALFLDAIDKSVKTAEEAEQLLGYPLLGAIPQLDRQEGTTELPLLDNPYSGVNSAFEMLQINLGFTLSDKQLKVIVVSSCLPTEGKSFVAANLALASAQMGRRVLLIDADMRRPRQHEVWKKRNLMGLSDILAGRAYLAQTSQEMSVNLDLLTSGTIPPNPAALLDSRRMEELVKQASQDYDYVIIDTPPLRLIADATIIGKIADGILLVSRPGVVDSDAIRTTKALLVNSQLPVLGMVVNGISSNSSYYYNNYYHYSHYNHSRNATRKRDKIQSQLKAITGKWLDKN</sequence>
<evidence type="ECO:0000256" key="5">
    <source>
        <dbReference type="ARBA" id="ARBA00022741"/>
    </source>
</evidence>
<feature type="transmembrane region" description="Helical" evidence="10">
    <location>
        <begin position="24"/>
        <end position="44"/>
    </location>
</feature>
<dbReference type="Gene3D" id="3.40.50.300">
    <property type="entry name" value="P-loop containing nucleotide triphosphate hydrolases"/>
    <property type="match status" value="1"/>
</dbReference>
<feature type="domain" description="Polysaccharide chain length determinant N-terminal" evidence="11">
    <location>
        <begin position="9"/>
        <end position="105"/>
    </location>
</feature>
<dbReference type="SUPFAM" id="SSF52540">
    <property type="entry name" value="P-loop containing nucleoside triphosphate hydrolases"/>
    <property type="match status" value="1"/>
</dbReference>
<dbReference type="InterPro" id="IPR050445">
    <property type="entry name" value="Bact_polysacc_biosynth/exp"/>
</dbReference>
<evidence type="ECO:0000256" key="10">
    <source>
        <dbReference type="SAM" id="Phobius"/>
    </source>
</evidence>
<dbReference type="Pfam" id="PF10609">
    <property type="entry name" value="ParA"/>
    <property type="match status" value="1"/>
</dbReference>
<protein>
    <submittedName>
        <fullName evidence="13">Polysaccharide biosynthesis tyrosine autokinase</fullName>
    </submittedName>
</protein>
<reference evidence="13 14" key="1">
    <citation type="submission" date="2023-01" db="EMBL/GenBank/DDBJ databases">
        <title>Genomes from the Australian National Cyanobacteria Reference Collection.</title>
        <authorList>
            <person name="Willis A."/>
            <person name="Lee E.M.F."/>
        </authorList>
    </citation>
    <scope>NUCLEOTIDE SEQUENCE [LARGE SCALE GENOMIC DNA]</scope>
    <source>
        <strain evidence="13 14">CS-1033</strain>
    </source>
</reference>
<feature type="domain" description="Tyrosine-protein kinase G-rich" evidence="12">
    <location>
        <begin position="372"/>
        <end position="450"/>
    </location>
</feature>
<dbReference type="InterPro" id="IPR027417">
    <property type="entry name" value="P-loop_NTPase"/>
</dbReference>
<dbReference type="InterPro" id="IPR005702">
    <property type="entry name" value="Wzc-like_C"/>
</dbReference>
<dbReference type="PANTHER" id="PTHR32309:SF13">
    <property type="entry name" value="FERRIC ENTEROBACTIN TRANSPORT PROTEIN FEPE"/>
    <property type="match status" value="1"/>
</dbReference>
<evidence type="ECO:0000259" key="12">
    <source>
        <dbReference type="Pfam" id="PF13807"/>
    </source>
</evidence>
<dbReference type="InterPro" id="IPR033756">
    <property type="entry name" value="YlxH/NBP35"/>
</dbReference>
<name>A0ABT5AX00_9CYAN</name>
<dbReference type="RefSeq" id="WP_271734900.1">
    <property type="nucleotide sequence ID" value="NZ_JANQDP010000005.1"/>
</dbReference>
<evidence type="ECO:0000256" key="1">
    <source>
        <dbReference type="ARBA" id="ARBA00004651"/>
    </source>
</evidence>
<evidence type="ECO:0000256" key="7">
    <source>
        <dbReference type="ARBA" id="ARBA00022989"/>
    </source>
</evidence>
<keyword evidence="9" id="KW-0175">Coiled coil</keyword>
<evidence type="ECO:0000256" key="9">
    <source>
        <dbReference type="SAM" id="Coils"/>
    </source>
</evidence>
<evidence type="ECO:0000313" key="13">
    <source>
        <dbReference type="EMBL" id="MDB9541449.1"/>
    </source>
</evidence>
<keyword evidence="3" id="KW-1003">Cell membrane</keyword>
<dbReference type="EMBL" id="JAQMUH010000194">
    <property type="protein sequence ID" value="MDB9541449.1"/>
    <property type="molecule type" value="Genomic_DNA"/>
</dbReference>
<keyword evidence="6" id="KW-0067">ATP-binding</keyword>
<evidence type="ECO:0000313" key="14">
    <source>
        <dbReference type="Proteomes" id="UP001212499"/>
    </source>
</evidence>
<keyword evidence="7 10" id="KW-1133">Transmembrane helix</keyword>
<comment type="subcellular location">
    <subcellularLocation>
        <location evidence="1">Cell membrane</location>
        <topology evidence="1">Multi-pass membrane protein</topology>
    </subcellularLocation>
</comment>
<keyword evidence="5" id="KW-0547">Nucleotide-binding</keyword>
<dbReference type="NCBIfam" id="TIGR01007">
    <property type="entry name" value="eps_fam"/>
    <property type="match status" value="1"/>
</dbReference>
<gene>
    <name evidence="13" type="ORF">PN457_17600</name>
</gene>
<feature type="transmembrane region" description="Helical" evidence="10">
    <location>
        <begin position="431"/>
        <end position="451"/>
    </location>
</feature>
<dbReference type="Pfam" id="PF02706">
    <property type="entry name" value="Wzz"/>
    <property type="match status" value="1"/>
</dbReference>
<dbReference type="InterPro" id="IPR032807">
    <property type="entry name" value="GNVR"/>
</dbReference>
<evidence type="ECO:0000259" key="11">
    <source>
        <dbReference type="Pfam" id="PF02706"/>
    </source>
</evidence>
<evidence type="ECO:0000256" key="6">
    <source>
        <dbReference type="ARBA" id="ARBA00022840"/>
    </source>
</evidence>
<dbReference type="InterPro" id="IPR003856">
    <property type="entry name" value="LPS_length_determ_N"/>
</dbReference>
<keyword evidence="8 10" id="KW-0472">Membrane</keyword>
<accession>A0ABT5AX00</accession>
<dbReference type="CDD" id="cd05387">
    <property type="entry name" value="BY-kinase"/>
    <property type="match status" value="1"/>
</dbReference>
<dbReference type="PANTHER" id="PTHR32309">
    <property type="entry name" value="TYROSINE-PROTEIN KINASE"/>
    <property type="match status" value="1"/>
</dbReference>
<proteinExistence type="inferred from homology"/>
<keyword evidence="14" id="KW-1185">Reference proteome</keyword>
<comment type="similarity">
    <text evidence="2">Belongs to the CpsC/CapA family.</text>
</comment>
<keyword evidence="4 10" id="KW-0812">Transmembrane</keyword>
<organism evidence="13 14">
    <name type="scientific">Anabaenopsis arnoldii</name>
    <dbReference type="NCBI Taxonomy" id="2152938"/>
    <lineage>
        <taxon>Bacteria</taxon>
        <taxon>Bacillati</taxon>
        <taxon>Cyanobacteriota</taxon>
        <taxon>Cyanophyceae</taxon>
        <taxon>Nostocales</taxon>
        <taxon>Nodulariaceae</taxon>
        <taxon>Anabaenopsis</taxon>
    </lineage>
</organism>
<evidence type="ECO:0000256" key="4">
    <source>
        <dbReference type="ARBA" id="ARBA00022692"/>
    </source>
</evidence>
<dbReference type="Pfam" id="PF13807">
    <property type="entry name" value="GNVR"/>
    <property type="match status" value="1"/>
</dbReference>
<dbReference type="Proteomes" id="UP001212499">
    <property type="component" value="Unassembled WGS sequence"/>
</dbReference>